<dbReference type="GO" id="GO:0015074">
    <property type="term" value="P:DNA integration"/>
    <property type="evidence" value="ECO:0007669"/>
    <property type="project" value="UniProtKB-KW"/>
</dbReference>
<dbReference type="CDD" id="cd03768">
    <property type="entry name" value="SR_ResInv"/>
    <property type="match status" value="1"/>
</dbReference>
<dbReference type="InterPro" id="IPR050639">
    <property type="entry name" value="SSR_resolvase"/>
</dbReference>
<dbReference type="AlphaFoldDB" id="A0AB36I3C4"/>
<evidence type="ECO:0000256" key="2">
    <source>
        <dbReference type="ARBA" id="ARBA00022908"/>
    </source>
</evidence>
<evidence type="ECO:0000313" key="9">
    <source>
        <dbReference type="EMBL" id="OJI11712.1"/>
    </source>
</evidence>
<gene>
    <name evidence="9" type="ORF">BJI45_00420</name>
</gene>
<dbReference type="Gene3D" id="3.40.50.1390">
    <property type="entry name" value="Resolvase, N-terminal catalytic domain"/>
    <property type="match status" value="1"/>
</dbReference>
<dbReference type="Proteomes" id="UP000184174">
    <property type="component" value="Unassembled WGS sequence"/>
</dbReference>
<comment type="similarity">
    <text evidence="1">Belongs to the site-specific recombinase resolvase family.</text>
</comment>
<evidence type="ECO:0000256" key="3">
    <source>
        <dbReference type="ARBA" id="ARBA00023125"/>
    </source>
</evidence>
<dbReference type="GO" id="GO:0003677">
    <property type="term" value="F:DNA binding"/>
    <property type="evidence" value="ECO:0007669"/>
    <property type="project" value="UniProtKB-KW"/>
</dbReference>
<dbReference type="InterPro" id="IPR006119">
    <property type="entry name" value="Resolv_N"/>
</dbReference>
<evidence type="ECO:0000256" key="7">
    <source>
        <dbReference type="SAM" id="MobiDB-lite"/>
    </source>
</evidence>
<name>A0AB36I3C4_LIMRT</name>
<dbReference type="PROSITE" id="PS00397">
    <property type="entry name" value="RECOMBINASES_1"/>
    <property type="match status" value="1"/>
</dbReference>
<sequence>MTRYGYARVSTLKQDLTEQIDEIKSKGVSQNNIFAEKITGTKSNRPQWLKLMNVVKSGDEIIVTKLDRLGRSLQIILKEIDQLTAKKVTVTVGNMTFDRSTPQGKLMLNIMGSFAEFERDMIVDRMQGARAYKRKTDPNYREGRKRKITPAMQQAMREYYKTHTQKETAQAFNISPRSVGNYMGKPKKD</sequence>
<proteinExistence type="inferred from homology"/>
<keyword evidence="4" id="KW-0233">DNA recombination</keyword>
<dbReference type="PANTHER" id="PTHR30461">
    <property type="entry name" value="DNA-INVERTASE FROM LAMBDOID PROPHAGE"/>
    <property type="match status" value="1"/>
</dbReference>
<protein>
    <recommendedName>
        <fullName evidence="8">Resolvase/invertase-type recombinase catalytic domain-containing protein</fullName>
    </recommendedName>
</protein>
<dbReference type="PROSITE" id="PS51736">
    <property type="entry name" value="RECOMBINASES_3"/>
    <property type="match status" value="1"/>
</dbReference>
<dbReference type="PANTHER" id="PTHR30461:SF26">
    <property type="entry name" value="RESOLVASE HOMOLOG YNEB"/>
    <property type="match status" value="1"/>
</dbReference>
<evidence type="ECO:0000256" key="5">
    <source>
        <dbReference type="PIRSR" id="PIRSR606118-50"/>
    </source>
</evidence>
<dbReference type="SUPFAM" id="SSF53041">
    <property type="entry name" value="Resolvase-like"/>
    <property type="match status" value="1"/>
</dbReference>
<dbReference type="RefSeq" id="WP_072574810.1">
    <property type="nucleotide sequence ID" value="NZ_NBBE01000050.1"/>
</dbReference>
<feature type="region of interest" description="Disordered" evidence="7">
    <location>
        <begin position="167"/>
        <end position="189"/>
    </location>
</feature>
<organism evidence="9 10">
    <name type="scientific">Limosilactobacillus reuteri</name>
    <name type="common">Lactobacillus reuteri</name>
    <dbReference type="NCBI Taxonomy" id="1598"/>
    <lineage>
        <taxon>Bacteria</taxon>
        <taxon>Bacillati</taxon>
        <taxon>Bacillota</taxon>
        <taxon>Bacilli</taxon>
        <taxon>Lactobacillales</taxon>
        <taxon>Lactobacillaceae</taxon>
        <taxon>Limosilactobacillus</taxon>
    </lineage>
</organism>
<feature type="active site" description="O-(5'-phospho-DNA)-serine intermediate" evidence="5 6">
    <location>
        <position position="10"/>
    </location>
</feature>
<dbReference type="Pfam" id="PF00239">
    <property type="entry name" value="Resolvase"/>
    <property type="match status" value="1"/>
</dbReference>
<reference evidence="9 10" key="1">
    <citation type="submission" date="2016-10" db="EMBL/GenBank/DDBJ databases">
        <title>Genome sequence of Lactobacillus reuteri 121, a source of glucan and fructan exopolysaccharides.</title>
        <authorList>
            <person name="Gangoiti J."/>
            <person name="Lammerts Van Bueren A."/>
            <person name="Dijkhuizen L."/>
        </authorList>
    </citation>
    <scope>NUCLEOTIDE SEQUENCE [LARGE SCALE GENOMIC DNA]</scope>
    <source>
        <strain evidence="9 10">121</strain>
    </source>
</reference>
<dbReference type="SMART" id="SM00857">
    <property type="entry name" value="Resolvase"/>
    <property type="match status" value="1"/>
</dbReference>
<feature type="compositionally biased region" description="Polar residues" evidence="7">
    <location>
        <begin position="167"/>
        <end position="178"/>
    </location>
</feature>
<feature type="domain" description="Resolvase/invertase-type recombinase catalytic" evidence="8">
    <location>
        <begin position="2"/>
        <end position="137"/>
    </location>
</feature>
<accession>A0AB36I3C4</accession>
<evidence type="ECO:0000256" key="1">
    <source>
        <dbReference type="ARBA" id="ARBA00009913"/>
    </source>
</evidence>
<dbReference type="InterPro" id="IPR036162">
    <property type="entry name" value="Resolvase-like_N_sf"/>
</dbReference>
<evidence type="ECO:0000313" key="10">
    <source>
        <dbReference type="Proteomes" id="UP000184174"/>
    </source>
</evidence>
<dbReference type="PROSITE" id="PS00398">
    <property type="entry name" value="RECOMBINASES_2"/>
    <property type="match status" value="1"/>
</dbReference>
<evidence type="ECO:0000259" key="8">
    <source>
        <dbReference type="PROSITE" id="PS51736"/>
    </source>
</evidence>
<keyword evidence="3" id="KW-0238">DNA-binding</keyword>
<evidence type="ECO:0000256" key="6">
    <source>
        <dbReference type="PROSITE-ProRule" id="PRU10137"/>
    </source>
</evidence>
<dbReference type="GO" id="GO:0000150">
    <property type="term" value="F:DNA strand exchange activity"/>
    <property type="evidence" value="ECO:0007669"/>
    <property type="project" value="InterPro"/>
</dbReference>
<comment type="caution">
    <text evidence="9">The sequence shown here is derived from an EMBL/GenBank/DDBJ whole genome shotgun (WGS) entry which is preliminary data.</text>
</comment>
<keyword evidence="2" id="KW-0229">DNA integration</keyword>
<dbReference type="EMBL" id="MKQH01000006">
    <property type="protein sequence ID" value="OJI11712.1"/>
    <property type="molecule type" value="Genomic_DNA"/>
</dbReference>
<dbReference type="InterPro" id="IPR006118">
    <property type="entry name" value="Recombinase_CS"/>
</dbReference>
<evidence type="ECO:0000256" key="4">
    <source>
        <dbReference type="ARBA" id="ARBA00023172"/>
    </source>
</evidence>